<evidence type="ECO:0000256" key="1">
    <source>
        <dbReference type="ARBA" id="ARBA00022801"/>
    </source>
</evidence>
<sequence>MKNLAVAAAQYPITEHQTFEDWQKHTEQWVRQAVAQKAQLLLFPEYGSMELVSIFGSEIRADIRRQVLELDALKVDFCNVFAALAHKYQVVIVAPSLPVVEHNQSHNRVFVFSPEGLAGYQDKFFMTRFEDEEWGIQTAPKILTLFEADWGSFGVQICYDVEFGLGSHLLCSAGASLILAPSCTETLRGATRVHVGARARALENQAYTVVSQTVGNAPWSPAVDINFGYAACYCTPDKDLPEEGILQTMTPQKVGWLVETLDFNKIDTVRREGQVFNFKDNQRLQNAFLAEKVVIHKVKV</sequence>
<dbReference type="AlphaFoldDB" id="A0A344TET9"/>
<dbReference type="InterPro" id="IPR036526">
    <property type="entry name" value="C-N_Hydrolase_sf"/>
</dbReference>
<reference evidence="3 4" key="1">
    <citation type="submission" date="2018-07" db="EMBL/GenBank/DDBJ databases">
        <title>Genome sequencing of Runella.</title>
        <authorList>
            <person name="Baek M.-G."/>
            <person name="Yi H."/>
        </authorList>
    </citation>
    <scope>NUCLEOTIDE SEQUENCE [LARGE SCALE GENOMIC DNA]</scope>
    <source>
        <strain evidence="3 4">HYN0085</strain>
    </source>
</reference>
<dbReference type="InterPro" id="IPR050345">
    <property type="entry name" value="Aliph_Amidase/BUP"/>
</dbReference>
<dbReference type="Proteomes" id="UP000251993">
    <property type="component" value="Chromosome"/>
</dbReference>
<accession>A0A344TET9</accession>
<keyword evidence="4" id="KW-1185">Reference proteome</keyword>
<dbReference type="InterPro" id="IPR003010">
    <property type="entry name" value="C-N_Hydrolase"/>
</dbReference>
<evidence type="ECO:0000313" key="4">
    <source>
        <dbReference type="Proteomes" id="UP000251993"/>
    </source>
</evidence>
<dbReference type="KEGG" id="run:DR864_05135"/>
<dbReference type="GO" id="GO:0016811">
    <property type="term" value="F:hydrolase activity, acting on carbon-nitrogen (but not peptide) bonds, in linear amides"/>
    <property type="evidence" value="ECO:0007669"/>
    <property type="project" value="TreeGrafter"/>
</dbReference>
<dbReference type="CDD" id="cd07574">
    <property type="entry name" value="nitrilase_Rim1_like"/>
    <property type="match status" value="1"/>
</dbReference>
<name>A0A344TET9_9BACT</name>
<dbReference type="OrthoDB" id="9811121at2"/>
<evidence type="ECO:0000313" key="3">
    <source>
        <dbReference type="EMBL" id="AXE17160.1"/>
    </source>
</evidence>
<feature type="domain" description="CN hydrolase" evidence="2">
    <location>
        <begin position="4"/>
        <end position="263"/>
    </location>
</feature>
<dbReference type="PANTHER" id="PTHR43674:SF16">
    <property type="entry name" value="CARBON-NITROGEN FAMILY, PUTATIVE (AFU_ORTHOLOGUE AFUA_5G02350)-RELATED"/>
    <property type="match status" value="1"/>
</dbReference>
<dbReference type="Pfam" id="PF00795">
    <property type="entry name" value="CN_hydrolase"/>
    <property type="match status" value="1"/>
</dbReference>
<dbReference type="EMBL" id="CP030850">
    <property type="protein sequence ID" value="AXE17160.1"/>
    <property type="molecule type" value="Genomic_DNA"/>
</dbReference>
<dbReference type="PANTHER" id="PTHR43674">
    <property type="entry name" value="NITRILASE C965.09-RELATED"/>
    <property type="match status" value="1"/>
</dbReference>
<dbReference type="Gene3D" id="3.60.110.10">
    <property type="entry name" value="Carbon-nitrogen hydrolase"/>
    <property type="match status" value="1"/>
</dbReference>
<dbReference type="RefSeq" id="WP_114065946.1">
    <property type="nucleotide sequence ID" value="NZ_CP030850.1"/>
</dbReference>
<keyword evidence="1" id="KW-0378">Hydrolase</keyword>
<protein>
    <submittedName>
        <fullName evidence="3">Nitrilase</fullName>
    </submittedName>
</protein>
<gene>
    <name evidence="3" type="ORF">DR864_05135</name>
</gene>
<organism evidence="3 4">
    <name type="scientific">Runella rosea</name>
    <dbReference type="NCBI Taxonomy" id="2259595"/>
    <lineage>
        <taxon>Bacteria</taxon>
        <taxon>Pseudomonadati</taxon>
        <taxon>Bacteroidota</taxon>
        <taxon>Cytophagia</taxon>
        <taxon>Cytophagales</taxon>
        <taxon>Spirosomataceae</taxon>
        <taxon>Runella</taxon>
    </lineage>
</organism>
<dbReference type="SUPFAM" id="SSF56317">
    <property type="entry name" value="Carbon-nitrogen hydrolase"/>
    <property type="match status" value="1"/>
</dbReference>
<proteinExistence type="predicted"/>
<dbReference type="PROSITE" id="PS50263">
    <property type="entry name" value="CN_HYDROLASE"/>
    <property type="match status" value="1"/>
</dbReference>
<evidence type="ECO:0000259" key="2">
    <source>
        <dbReference type="PROSITE" id="PS50263"/>
    </source>
</evidence>